<evidence type="ECO:0000256" key="2">
    <source>
        <dbReference type="ARBA" id="ARBA00001353"/>
    </source>
</evidence>
<dbReference type="GO" id="GO:0004150">
    <property type="term" value="F:dihydroneopterin aldolase activity"/>
    <property type="evidence" value="ECO:0007669"/>
    <property type="project" value="UniProtKB-UniRule"/>
</dbReference>
<dbReference type="Pfam" id="PF02152">
    <property type="entry name" value="FolB"/>
    <property type="match status" value="1"/>
</dbReference>
<dbReference type="GO" id="GO:0046654">
    <property type="term" value="P:tetrahydrofolate biosynthetic process"/>
    <property type="evidence" value="ECO:0007669"/>
    <property type="project" value="UniProtKB-UniRule"/>
</dbReference>
<dbReference type="NCBIfam" id="TIGR00526">
    <property type="entry name" value="folB_dom"/>
    <property type="match status" value="1"/>
</dbReference>
<keyword evidence="7 8" id="KW-0456">Lyase</keyword>
<name>A4BN48_9GAMM</name>
<dbReference type="GO" id="GO:0046656">
    <property type="term" value="P:folic acid biosynthetic process"/>
    <property type="evidence" value="ECO:0007669"/>
    <property type="project" value="UniProtKB-UniRule"/>
</dbReference>
<organism evidence="10 11">
    <name type="scientific">Nitrococcus mobilis Nb-231</name>
    <dbReference type="NCBI Taxonomy" id="314278"/>
    <lineage>
        <taxon>Bacteria</taxon>
        <taxon>Pseudomonadati</taxon>
        <taxon>Pseudomonadota</taxon>
        <taxon>Gammaproteobacteria</taxon>
        <taxon>Chromatiales</taxon>
        <taxon>Ectothiorhodospiraceae</taxon>
        <taxon>Nitrococcus</taxon>
    </lineage>
</organism>
<keyword evidence="6" id="KW-0413">Isomerase</keyword>
<dbReference type="PANTHER" id="PTHR42844:SF1">
    <property type="entry name" value="DIHYDRONEOPTERIN ALDOLASE 1-RELATED"/>
    <property type="match status" value="1"/>
</dbReference>
<dbReference type="eggNOG" id="COG1539">
    <property type="taxonomic scope" value="Bacteria"/>
</dbReference>
<dbReference type="FunFam" id="3.30.1130.10:FF:000002">
    <property type="entry name" value="7,8-dihydroneopterin aldolase"/>
    <property type="match status" value="1"/>
</dbReference>
<dbReference type="Gene3D" id="3.30.1130.10">
    <property type="match status" value="1"/>
</dbReference>
<dbReference type="GO" id="GO:0005737">
    <property type="term" value="C:cytoplasm"/>
    <property type="evidence" value="ECO:0007669"/>
    <property type="project" value="TreeGrafter"/>
</dbReference>
<dbReference type="UniPathway" id="UPA00077">
    <property type="reaction ID" value="UER00154"/>
</dbReference>
<feature type="domain" description="Dihydroneopterin aldolase/epimerase" evidence="9">
    <location>
        <begin position="4"/>
        <end position="114"/>
    </location>
</feature>
<dbReference type="CDD" id="cd00534">
    <property type="entry name" value="DHNA_DHNTPE"/>
    <property type="match status" value="1"/>
</dbReference>
<sequence length="120" mass="13386">MDYIFLRELRVETVIGVYDWERRIRQTLIFDLELGTDVRRAATSGKLADALDYSTVAKSISQFVVAGQFYLLESLAEGVATLVLERFPVSWLRLSVGKLHALSNARIAGVTIERGKPGAK</sequence>
<gene>
    <name evidence="10" type="ORF">NB231_09353</name>
</gene>
<evidence type="ECO:0000256" key="4">
    <source>
        <dbReference type="ARBA" id="ARBA00005708"/>
    </source>
</evidence>
<dbReference type="STRING" id="314278.NB231_09353"/>
<evidence type="ECO:0000256" key="5">
    <source>
        <dbReference type="ARBA" id="ARBA00022909"/>
    </source>
</evidence>
<evidence type="ECO:0000256" key="7">
    <source>
        <dbReference type="ARBA" id="ARBA00023239"/>
    </source>
</evidence>
<dbReference type="InterPro" id="IPR006156">
    <property type="entry name" value="Dihydroneopterin_aldolase"/>
</dbReference>
<comment type="catalytic activity">
    <reaction evidence="1">
        <text>7,8-dihydroneopterin = 7,8-dihydromonapterin</text>
        <dbReference type="Rhea" id="RHEA:45328"/>
        <dbReference type="ChEBI" id="CHEBI:17001"/>
        <dbReference type="ChEBI" id="CHEBI:71175"/>
        <dbReference type="EC" id="5.1.99.8"/>
    </reaction>
</comment>
<dbReference type="GO" id="GO:0016853">
    <property type="term" value="F:isomerase activity"/>
    <property type="evidence" value="ECO:0007669"/>
    <property type="project" value="UniProtKB-KW"/>
</dbReference>
<dbReference type="EMBL" id="AAOF01000002">
    <property type="protein sequence ID" value="EAR22647.1"/>
    <property type="molecule type" value="Genomic_DNA"/>
</dbReference>
<accession>A4BN48</accession>
<reference evidence="10 11" key="1">
    <citation type="submission" date="2006-02" db="EMBL/GenBank/DDBJ databases">
        <authorList>
            <person name="Waterbury J."/>
            <person name="Ferriera S."/>
            <person name="Johnson J."/>
            <person name="Kravitz S."/>
            <person name="Halpern A."/>
            <person name="Remington K."/>
            <person name="Beeson K."/>
            <person name="Tran B."/>
            <person name="Rogers Y.-H."/>
            <person name="Friedman R."/>
            <person name="Venter J.C."/>
        </authorList>
    </citation>
    <scope>NUCLEOTIDE SEQUENCE [LARGE SCALE GENOMIC DNA]</scope>
    <source>
        <strain evidence="10 11">Nb-231</strain>
    </source>
</reference>
<dbReference type="PANTHER" id="PTHR42844">
    <property type="entry name" value="DIHYDRONEOPTERIN ALDOLASE 1-RELATED"/>
    <property type="match status" value="1"/>
</dbReference>
<dbReference type="SMART" id="SM00905">
    <property type="entry name" value="FolB"/>
    <property type="match status" value="1"/>
</dbReference>
<dbReference type="NCBIfam" id="TIGR00525">
    <property type="entry name" value="folB"/>
    <property type="match status" value="1"/>
</dbReference>
<dbReference type="Proteomes" id="UP000003374">
    <property type="component" value="Unassembled WGS sequence"/>
</dbReference>
<keyword evidence="11" id="KW-1185">Reference proteome</keyword>
<keyword evidence="5 8" id="KW-0289">Folate biosynthesis</keyword>
<dbReference type="InterPro" id="IPR006157">
    <property type="entry name" value="FolB_dom"/>
</dbReference>
<comment type="catalytic activity">
    <reaction evidence="2 8">
        <text>7,8-dihydroneopterin = 6-hydroxymethyl-7,8-dihydropterin + glycolaldehyde</text>
        <dbReference type="Rhea" id="RHEA:10540"/>
        <dbReference type="ChEBI" id="CHEBI:17001"/>
        <dbReference type="ChEBI" id="CHEBI:17071"/>
        <dbReference type="ChEBI" id="CHEBI:44841"/>
        <dbReference type="EC" id="4.1.2.25"/>
    </reaction>
</comment>
<dbReference type="EC" id="4.1.2.25" evidence="8"/>
<evidence type="ECO:0000256" key="8">
    <source>
        <dbReference type="RuleBase" id="RU362079"/>
    </source>
</evidence>
<proteinExistence type="inferred from homology"/>
<evidence type="ECO:0000313" key="10">
    <source>
        <dbReference type="EMBL" id="EAR22647.1"/>
    </source>
</evidence>
<dbReference type="AlphaFoldDB" id="A4BN48"/>
<comment type="caution">
    <text evidence="10">The sequence shown here is derived from an EMBL/GenBank/DDBJ whole genome shotgun (WGS) entry which is preliminary data.</text>
</comment>
<evidence type="ECO:0000256" key="6">
    <source>
        <dbReference type="ARBA" id="ARBA00023235"/>
    </source>
</evidence>
<dbReference type="SUPFAM" id="SSF55620">
    <property type="entry name" value="Tetrahydrobiopterin biosynthesis enzymes-like"/>
    <property type="match status" value="1"/>
</dbReference>
<evidence type="ECO:0000256" key="1">
    <source>
        <dbReference type="ARBA" id="ARBA00000693"/>
    </source>
</evidence>
<comment type="function">
    <text evidence="8">Catalyzes the conversion of 7,8-dihydroneopterin to 6-hydroxymethyl-7,8-dihydropterin.</text>
</comment>
<evidence type="ECO:0000313" key="11">
    <source>
        <dbReference type="Proteomes" id="UP000003374"/>
    </source>
</evidence>
<dbReference type="OrthoDB" id="9810587at2"/>
<evidence type="ECO:0000259" key="9">
    <source>
        <dbReference type="SMART" id="SM00905"/>
    </source>
</evidence>
<dbReference type="RefSeq" id="WP_005001821.1">
    <property type="nucleotide sequence ID" value="NZ_CH672427.1"/>
</dbReference>
<protein>
    <recommendedName>
        <fullName evidence="8">7,8-dihydroneopterin aldolase</fullName>
        <ecNumber evidence="8">4.1.2.25</ecNumber>
    </recommendedName>
</protein>
<evidence type="ECO:0000256" key="3">
    <source>
        <dbReference type="ARBA" id="ARBA00005013"/>
    </source>
</evidence>
<dbReference type="HOGENOM" id="CLU_112632_0_2_6"/>
<dbReference type="InterPro" id="IPR043133">
    <property type="entry name" value="GTP-CH-I_C/QueF"/>
</dbReference>
<comment type="similarity">
    <text evidence="4 8">Belongs to the DHNA family.</text>
</comment>
<comment type="pathway">
    <text evidence="3 8">Cofactor biosynthesis; tetrahydrofolate biosynthesis; 2-amino-4-hydroxy-6-hydroxymethyl-7,8-dihydropteridine diphosphate from 7,8-dihydroneopterin triphosphate: step 3/4.</text>
</comment>